<sequence>MKRLSFLSFGSRRRGVVKRFIVALSIAALAACGGSDGGGTGPSLLPPPVLAISGFVSQFEVVPTASGRFADINYEVTITSNIATTGCFIRVNWLNVNALQIGFTFASTNATVPAGTSKITNQDFEDIATALSIKDARVEFSLCS</sequence>
<proteinExistence type="predicted"/>
<gene>
    <name evidence="1" type="ORF">LCGC14_1086270</name>
</gene>
<protein>
    <submittedName>
        <fullName evidence="1">Uncharacterized protein</fullName>
    </submittedName>
</protein>
<comment type="caution">
    <text evidence="1">The sequence shown here is derived from an EMBL/GenBank/DDBJ whole genome shotgun (WGS) entry which is preliminary data.</text>
</comment>
<reference evidence="1" key="1">
    <citation type="journal article" date="2015" name="Nature">
        <title>Complex archaea that bridge the gap between prokaryotes and eukaryotes.</title>
        <authorList>
            <person name="Spang A."/>
            <person name="Saw J.H."/>
            <person name="Jorgensen S.L."/>
            <person name="Zaremba-Niedzwiedzka K."/>
            <person name="Martijn J."/>
            <person name="Lind A.E."/>
            <person name="van Eijk R."/>
            <person name="Schleper C."/>
            <person name="Guy L."/>
            <person name="Ettema T.J."/>
        </authorList>
    </citation>
    <scope>NUCLEOTIDE SEQUENCE</scope>
</reference>
<dbReference type="EMBL" id="LAZR01004791">
    <property type="protein sequence ID" value="KKN05541.1"/>
    <property type="molecule type" value="Genomic_DNA"/>
</dbReference>
<accession>A0A0F9PWX7</accession>
<dbReference type="PROSITE" id="PS51257">
    <property type="entry name" value="PROKAR_LIPOPROTEIN"/>
    <property type="match status" value="1"/>
</dbReference>
<name>A0A0F9PWX7_9ZZZZ</name>
<organism evidence="1">
    <name type="scientific">marine sediment metagenome</name>
    <dbReference type="NCBI Taxonomy" id="412755"/>
    <lineage>
        <taxon>unclassified sequences</taxon>
        <taxon>metagenomes</taxon>
        <taxon>ecological metagenomes</taxon>
    </lineage>
</organism>
<evidence type="ECO:0000313" key="1">
    <source>
        <dbReference type="EMBL" id="KKN05541.1"/>
    </source>
</evidence>
<dbReference type="AlphaFoldDB" id="A0A0F9PWX7"/>